<dbReference type="EMBL" id="AP019769">
    <property type="protein sequence ID" value="BBL45865.1"/>
    <property type="molecule type" value="Genomic_DNA"/>
</dbReference>
<sequence>MKGIIINYRMGRHRIYQNHIIVRFEDINDKYKAKNLIGKRIIWVSSGKKIFLGKIVDIHGNKGHVRARFRKGLPGQAIGDIVLLLEDRSKYEELKNKIKNAVDINQIRSIIINA</sequence>
<name>A0A915WT10_9ARCH</name>
<organism evidence="5 6">
    <name type="scientific">Nanobdella aerobiophila</name>
    <dbReference type="NCBI Taxonomy" id="2586965"/>
    <lineage>
        <taxon>Archaea</taxon>
        <taxon>Nanobdellota</taxon>
        <taxon>Nanobdellia</taxon>
        <taxon>Nanobdellales</taxon>
        <taxon>Nanobdellaceae</taxon>
        <taxon>Nanobdella</taxon>
    </lineage>
</organism>
<dbReference type="GO" id="GO:0003735">
    <property type="term" value="F:structural constituent of ribosome"/>
    <property type="evidence" value="ECO:0007669"/>
    <property type="project" value="InterPro"/>
</dbReference>
<dbReference type="PROSITE" id="PS01105">
    <property type="entry name" value="RIBOSOMAL_L35AE"/>
    <property type="match status" value="1"/>
</dbReference>
<accession>A0A915WT10</accession>
<evidence type="ECO:0000256" key="2">
    <source>
        <dbReference type="ARBA" id="ARBA00022980"/>
    </source>
</evidence>
<dbReference type="InterPro" id="IPR001780">
    <property type="entry name" value="Ribosomal_eL33"/>
</dbReference>
<dbReference type="GO" id="GO:1990904">
    <property type="term" value="C:ribonucleoprotein complex"/>
    <property type="evidence" value="ECO:0007669"/>
    <property type="project" value="UniProtKB-KW"/>
</dbReference>
<evidence type="ECO:0000313" key="6">
    <source>
        <dbReference type="Proteomes" id="UP001055553"/>
    </source>
</evidence>
<protein>
    <recommendedName>
        <fullName evidence="4">Large ribosomal subunit protein eL33</fullName>
    </recommendedName>
</protein>
<evidence type="ECO:0000256" key="4">
    <source>
        <dbReference type="HAMAP-Rule" id="MF_00573"/>
    </source>
</evidence>
<dbReference type="Proteomes" id="UP001055553">
    <property type="component" value="Chromosome"/>
</dbReference>
<evidence type="ECO:0000256" key="3">
    <source>
        <dbReference type="ARBA" id="ARBA00023274"/>
    </source>
</evidence>
<dbReference type="KEGG" id="naer:MJ1_0723"/>
<reference evidence="6" key="1">
    <citation type="journal article" date="2022" name="Int. J. Syst. Evol. Microbiol.">
        <title>Nanobdella aerobiophila gen. nov., sp. nov., a thermoacidophilic, obligate ectosymbiotic archaeon, and proposal of Nanobdellaceae fam. nov., Nanobdellales ord. nov. and Nanobdellia class. nov.</title>
        <authorList>
            <person name="Kato S."/>
            <person name="Ogasawara A."/>
            <person name="Itoh T."/>
            <person name="Sakai H.D."/>
            <person name="Shimizu M."/>
            <person name="Yuki M."/>
            <person name="Kaneko M."/>
            <person name="Takashina T."/>
            <person name="Ohkuma M."/>
        </authorList>
    </citation>
    <scope>NUCLEOTIDE SEQUENCE [LARGE SCALE GENOMIC DNA]</scope>
    <source>
        <strain evidence="6">MJ1</strain>
    </source>
</reference>
<dbReference type="AlphaFoldDB" id="A0A915WT10"/>
<keyword evidence="6" id="KW-1185">Reference proteome</keyword>
<dbReference type="InterPro" id="IPR038661">
    <property type="entry name" value="Ribosomal_eL33_sf"/>
</dbReference>
<dbReference type="InterPro" id="IPR018266">
    <property type="entry name" value="Ribosomal_eL33_CS"/>
</dbReference>
<dbReference type="Gene3D" id="2.40.10.190">
    <property type="entry name" value="translation elongation factor selb, chain A, domain 4"/>
    <property type="match status" value="1"/>
</dbReference>
<dbReference type="GO" id="GO:0006412">
    <property type="term" value="P:translation"/>
    <property type="evidence" value="ECO:0007669"/>
    <property type="project" value="UniProtKB-UniRule"/>
</dbReference>
<evidence type="ECO:0000256" key="1">
    <source>
        <dbReference type="ARBA" id="ARBA00009269"/>
    </source>
</evidence>
<gene>
    <name evidence="4" type="primary">rpl35ae</name>
    <name evidence="5" type="ORF">MJ1_0723</name>
</gene>
<comment type="similarity">
    <text evidence="1 4">Belongs to the eukaryotic ribosomal protein eL33 family.</text>
</comment>
<evidence type="ECO:0000313" key="5">
    <source>
        <dbReference type="EMBL" id="BBL45865.1"/>
    </source>
</evidence>
<dbReference type="Pfam" id="PF01247">
    <property type="entry name" value="Ribosomal_L35Ae"/>
    <property type="match status" value="1"/>
</dbReference>
<keyword evidence="2 4" id="KW-0689">Ribosomal protein</keyword>
<proteinExistence type="inferred from homology"/>
<dbReference type="PANTHER" id="PTHR10902">
    <property type="entry name" value="60S RIBOSOMAL PROTEIN L35A"/>
    <property type="match status" value="1"/>
</dbReference>
<dbReference type="GeneID" id="74568664"/>
<dbReference type="HAMAP" id="MF_00573">
    <property type="entry name" value="Ribosomal_eL33"/>
    <property type="match status" value="1"/>
</dbReference>
<dbReference type="RefSeq" id="WP_258393174.1">
    <property type="nucleotide sequence ID" value="NZ_AP019769.1"/>
</dbReference>
<dbReference type="GO" id="GO:0005840">
    <property type="term" value="C:ribosome"/>
    <property type="evidence" value="ECO:0007669"/>
    <property type="project" value="UniProtKB-KW"/>
</dbReference>
<dbReference type="SUPFAM" id="SSF50447">
    <property type="entry name" value="Translation proteins"/>
    <property type="match status" value="1"/>
</dbReference>
<keyword evidence="3 4" id="KW-0687">Ribonucleoprotein</keyword>
<dbReference type="NCBIfam" id="NF003326">
    <property type="entry name" value="PRK04337.1"/>
    <property type="match status" value="1"/>
</dbReference>
<dbReference type="InterPro" id="IPR009000">
    <property type="entry name" value="Transl_B-barrel_sf"/>
</dbReference>